<reference evidence="7 8" key="1">
    <citation type="submission" date="2024-09" db="EMBL/GenBank/DDBJ databases">
        <authorList>
            <person name="Sun Q."/>
            <person name="Mori K."/>
        </authorList>
    </citation>
    <scope>NUCLEOTIDE SEQUENCE [LARGE SCALE GENOMIC DNA]</scope>
    <source>
        <strain evidence="7 8">CCM 8654</strain>
    </source>
</reference>
<dbReference type="InterPro" id="IPR002104">
    <property type="entry name" value="Integrase_catalytic"/>
</dbReference>
<organism evidence="7 8">
    <name type="scientific">Nocardioides zeicaulis</name>
    <dbReference type="NCBI Taxonomy" id="1776857"/>
    <lineage>
        <taxon>Bacteria</taxon>
        <taxon>Bacillati</taxon>
        <taxon>Actinomycetota</taxon>
        <taxon>Actinomycetes</taxon>
        <taxon>Propionibacteriales</taxon>
        <taxon>Nocardioidaceae</taxon>
        <taxon>Nocardioides</taxon>
    </lineage>
</organism>
<evidence type="ECO:0000259" key="6">
    <source>
        <dbReference type="PROSITE" id="PS51900"/>
    </source>
</evidence>
<dbReference type="InterPro" id="IPR011010">
    <property type="entry name" value="DNA_brk_join_enz"/>
</dbReference>
<keyword evidence="3" id="KW-0233">DNA recombination</keyword>
<evidence type="ECO:0000259" key="5">
    <source>
        <dbReference type="PROSITE" id="PS51898"/>
    </source>
</evidence>
<name>A0ABV6DWN3_9ACTN</name>
<dbReference type="InterPro" id="IPR010998">
    <property type="entry name" value="Integrase_recombinase_N"/>
</dbReference>
<dbReference type="SUPFAM" id="SSF56349">
    <property type="entry name" value="DNA breaking-rejoining enzymes"/>
    <property type="match status" value="1"/>
</dbReference>
<dbReference type="RefSeq" id="WP_378516839.1">
    <property type="nucleotide sequence ID" value="NZ_CBCSDI010000003.1"/>
</dbReference>
<dbReference type="Proteomes" id="UP001589698">
    <property type="component" value="Unassembled WGS sequence"/>
</dbReference>
<evidence type="ECO:0000313" key="8">
    <source>
        <dbReference type="Proteomes" id="UP001589698"/>
    </source>
</evidence>
<dbReference type="EMBL" id="JBHLXH010000001">
    <property type="protein sequence ID" value="MFC0221133.1"/>
    <property type="molecule type" value="Genomic_DNA"/>
</dbReference>
<accession>A0ABV6DWN3</accession>
<dbReference type="InterPro" id="IPR013762">
    <property type="entry name" value="Integrase-like_cat_sf"/>
</dbReference>
<dbReference type="CDD" id="cd01189">
    <property type="entry name" value="INT_ICEBs1_C_like"/>
    <property type="match status" value="1"/>
</dbReference>
<feature type="domain" description="Tyr recombinase" evidence="5">
    <location>
        <begin position="121"/>
        <end position="314"/>
    </location>
</feature>
<keyword evidence="8" id="KW-1185">Reference proteome</keyword>
<evidence type="ECO:0000313" key="7">
    <source>
        <dbReference type="EMBL" id="MFC0221133.1"/>
    </source>
</evidence>
<evidence type="ECO:0000256" key="2">
    <source>
        <dbReference type="ARBA" id="ARBA00023125"/>
    </source>
</evidence>
<dbReference type="PANTHER" id="PTHR30349">
    <property type="entry name" value="PHAGE INTEGRASE-RELATED"/>
    <property type="match status" value="1"/>
</dbReference>
<keyword evidence="2 4" id="KW-0238">DNA-binding</keyword>
<protein>
    <submittedName>
        <fullName evidence="7">Tyrosine-type recombinase/integrase</fullName>
    </submittedName>
</protein>
<evidence type="ECO:0000256" key="1">
    <source>
        <dbReference type="ARBA" id="ARBA00008857"/>
    </source>
</evidence>
<dbReference type="PROSITE" id="PS51900">
    <property type="entry name" value="CB"/>
    <property type="match status" value="1"/>
</dbReference>
<comment type="caution">
    <text evidence="7">The sequence shown here is derived from an EMBL/GenBank/DDBJ whole genome shotgun (WGS) entry which is preliminary data.</text>
</comment>
<dbReference type="PANTHER" id="PTHR30349:SF64">
    <property type="entry name" value="PROPHAGE INTEGRASE INTD-RELATED"/>
    <property type="match status" value="1"/>
</dbReference>
<proteinExistence type="inferred from homology"/>
<comment type="similarity">
    <text evidence="1">Belongs to the 'phage' integrase family.</text>
</comment>
<gene>
    <name evidence="7" type="ORF">ACFFJG_01465</name>
</gene>
<evidence type="ECO:0000256" key="4">
    <source>
        <dbReference type="PROSITE-ProRule" id="PRU01248"/>
    </source>
</evidence>
<evidence type="ECO:0000256" key="3">
    <source>
        <dbReference type="ARBA" id="ARBA00023172"/>
    </source>
</evidence>
<dbReference type="InterPro" id="IPR044068">
    <property type="entry name" value="CB"/>
</dbReference>
<dbReference type="Gene3D" id="1.10.443.10">
    <property type="entry name" value="Intergrase catalytic core"/>
    <property type="match status" value="1"/>
</dbReference>
<dbReference type="PROSITE" id="PS51898">
    <property type="entry name" value="TYR_RECOMBINASE"/>
    <property type="match status" value="1"/>
</dbReference>
<sequence>MPLFESYASRWIEERRVKGRPLAPRTRDHYRQLLEDYLSPAFGQTSLDAITPGAVNIWFDDFTPSRSRSHGKKTGGETARAHAYSLARAVMNTATGAHGPIVGMVNPFAVRGGGSAPKRRRDDHVASGAQLALMLDTIRPEWRALVLLATWTGLRYSEVVALRRSDIDVNEHVVRVRKSVSRSRSDGIGLKGPKSDAGVRDVHIPDHVMPDIRTHLRSNVTERDGLLFPGPSGGFLAPATFYGKPNRAGTWYAARTAAGVPSLHFHDLRATGATLMAQLGATEAEIQAFLGDSTPAAAQRYVRAARSRMKNLAARMSELAASGDW</sequence>
<dbReference type="Gene3D" id="1.10.150.130">
    <property type="match status" value="1"/>
</dbReference>
<dbReference type="Pfam" id="PF00589">
    <property type="entry name" value="Phage_integrase"/>
    <property type="match status" value="1"/>
</dbReference>
<feature type="domain" description="Core-binding (CB)" evidence="6">
    <location>
        <begin position="2"/>
        <end position="95"/>
    </location>
</feature>
<dbReference type="InterPro" id="IPR050090">
    <property type="entry name" value="Tyrosine_recombinase_XerCD"/>
</dbReference>